<reference evidence="2 3" key="1">
    <citation type="journal article" date="2018" name="Cell">
        <title>The Chara Genome: Secondary Complexity and Implications for Plant Terrestrialization.</title>
        <authorList>
            <person name="Nishiyama T."/>
            <person name="Sakayama H."/>
            <person name="Vries J.D."/>
            <person name="Buschmann H."/>
            <person name="Saint-Marcoux D."/>
            <person name="Ullrich K.K."/>
            <person name="Haas F.B."/>
            <person name="Vanderstraeten L."/>
            <person name="Becker D."/>
            <person name="Lang D."/>
            <person name="Vosolsobe S."/>
            <person name="Rombauts S."/>
            <person name="Wilhelmsson P.K.I."/>
            <person name="Janitza P."/>
            <person name="Kern R."/>
            <person name="Heyl A."/>
            <person name="Rumpler F."/>
            <person name="Villalobos L.I.A.C."/>
            <person name="Clay J.M."/>
            <person name="Skokan R."/>
            <person name="Toyoda A."/>
            <person name="Suzuki Y."/>
            <person name="Kagoshima H."/>
            <person name="Schijlen E."/>
            <person name="Tajeshwar N."/>
            <person name="Catarino B."/>
            <person name="Hetherington A.J."/>
            <person name="Saltykova A."/>
            <person name="Bonnot C."/>
            <person name="Breuninger H."/>
            <person name="Symeonidi A."/>
            <person name="Radhakrishnan G.V."/>
            <person name="Van Nieuwerburgh F."/>
            <person name="Deforce D."/>
            <person name="Chang C."/>
            <person name="Karol K.G."/>
            <person name="Hedrich R."/>
            <person name="Ulvskov P."/>
            <person name="Glockner G."/>
            <person name="Delwiche C.F."/>
            <person name="Petrasek J."/>
            <person name="Van de Peer Y."/>
            <person name="Friml J."/>
            <person name="Beilby M."/>
            <person name="Dolan L."/>
            <person name="Kohara Y."/>
            <person name="Sugano S."/>
            <person name="Fujiyama A."/>
            <person name="Delaux P.-M."/>
            <person name="Quint M."/>
            <person name="TheiBen G."/>
            <person name="Hagemann M."/>
            <person name="Harholt J."/>
            <person name="Dunand C."/>
            <person name="Zachgo S."/>
            <person name="Langdale J."/>
            <person name="Maumus F."/>
            <person name="Straeten D.V.D."/>
            <person name="Gould S.B."/>
            <person name="Rensing S.A."/>
        </authorList>
    </citation>
    <scope>NUCLEOTIDE SEQUENCE [LARGE SCALE GENOMIC DNA]</scope>
    <source>
        <strain evidence="2 3">S276</strain>
    </source>
</reference>
<feature type="region of interest" description="Disordered" evidence="1">
    <location>
        <begin position="576"/>
        <end position="608"/>
    </location>
</feature>
<feature type="compositionally biased region" description="Basic and acidic residues" evidence="1">
    <location>
        <begin position="541"/>
        <end position="557"/>
    </location>
</feature>
<feature type="compositionally biased region" description="Polar residues" evidence="1">
    <location>
        <begin position="735"/>
        <end position="745"/>
    </location>
</feature>
<evidence type="ECO:0000313" key="2">
    <source>
        <dbReference type="EMBL" id="GBG66320.1"/>
    </source>
</evidence>
<feature type="region of interest" description="Disordered" evidence="1">
    <location>
        <begin position="316"/>
        <end position="366"/>
    </location>
</feature>
<name>A0A388K8E7_CHABU</name>
<evidence type="ECO:0000313" key="3">
    <source>
        <dbReference type="Proteomes" id="UP000265515"/>
    </source>
</evidence>
<feature type="region of interest" description="Disordered" evidence="1">
    <location>
        <begin position="145"/>
        <end position="165"/>
    </location>
</feature>
<keyword evidence="3" id="KW-1185">Reference proteome</keyword>
<feature type="region of interest" description="Disordered" evidence="1">
    <location>
        <begin position="789"/>
        <end position="839"/>
    </location>
</feature>
<comment type="caution">
    <text evidence="2">The sequence shown here is derived from an EMBL/GenBank/DDBJ whole genome shotgun (WGS) entry which is preliminary data.</text>
</comment>
<feature type="compositionally biased region" description="Basic and acidic residues" evidence="1">
    <location>
        <begin position="334"/>
        <end position="366"/>
    </location>
</feature>
<protein>
    <submittedName>
        <fullName evidence="2">Uncharacterized protein</fullName>
    </submittedName>
</protein>
<feature type="compositionally biased region" description="Low complexity" evidence="1">
    <location>
        <begin position="324"/>
        <end position="333"/>
    </location>
</feature>
<feature type="region of interest" description="Disordered" evidence="1">
    <location>
        <begin position="1"/>
        <end position="108"/>
    </location>
</feature>
<dbReference type="Proteomes" id="UP000265515">
    <property type="component" value="Unassembled WGS sequence"/>
</dbReference>
<dbReference type="Gramene" id="GBG66320">
    <property type="protein sequence ID" value="GBG66320"/>
    <property type="gene ID" value="CBR_g58811"/>
</dbReference>
<accession>A0A388K8E7</accession>
<sequence>MDAIEAKSSARATRAKNLRHKGHGKGGRGHNQGGGDHNKVGGRFLEDSSPFASEAQRREREPLAGKTFYDGSTRANVAKTSVAKHGLTEGRGGGGGGGGGGSVEPVIDDRYSRDSDAVWRAGGTAVGRTASSGSRIGLNIWQSDDDGNLAKASRTKEGKAEEEGDNWHCRRDDDILYDADERLSSKEAAEVGGTAALLAGAEQGGQAFIAVPVSSQGEDYAALLEHQFGDFSFTATARLKSSWRFSCRWEDGDPNDPLCRDMFLPYQEEGSSKAAEASQREPKEDLLSVDVDDLADALATMPWSFCLSVEDEILPQEMRRGRPAEPSSSLEASSPRRSDSIEHTERAKEADMTTMSGRDEGSARKKFDALSAEGVEGTGWMPKNPLHAVEHVTAIAMTADSRKKVEMASSSGEGRTMLTNHSDLMWTSTSVERHTAASPIPGASDDEGLVKTPGKSDEQWREQKALSYNTPAAAGPQGGLWRNRHQERGRPTSLQEEESKAAAAATTATRVSPPDDGSVFSPSSADLGKGVRPVPRTNKGNHPDFKKAPSKERDMWGKDEEGDLWRGEVLSGDSKLVASNNQRVTSTSQVTGNYSGTKASAEGQKQHGDAIFRNRIGTESRITSSRSTVDVGGSPGCLRPEDELDDLLDVLDGTSVSGLRLLRREIPATATQSDPSAVAGAVRLPGRPRVMGPLSGPRQEPSWSGGANATRQSGGFPKPGAMVNKKYDEVGQIGTSGQRETTTQVRPPLPTGWPQNQRPNQQQQADGLGFMTSLPNTLAAPQKRMTVKDSPLGVSTGVNEGPRGKMKANLRPIPQMNIPATAPAPAPAPAAPAAAAASAIDDDEFDAWFDSIR</sequence>
<feature type="compositionally biased region" description="Gly residues" evidence="1">
    <location>
        <begin position="89"/>
        <end position="102"/>
    </location>
</feature>
<feature type="compositionally biased region" description="Basic and acidic residues" evidence="1">
    <location>
        <begin position="154"/>
        <end position="165"/>
    </location>
</feature>
<feature type="region of interest" description="Disordered" evidence="1">
    <location>
        <begin position="427"/>
        <end position="557"/>
    </location>
</feature>
<dbReference type="EMBL" id="BFEA01000072">
    <property type="protein sequence ID" value="GBG66320.1"/>
    <property type="molecule type" value="Genomic_DNA"/>
</dbReference>
<feature type="region of interest" description="Disordered" evidence="1">
    <location>
        <begin position="735"/>
        <end position="762"/>
    </location>
</feature>
<feature type="compositionally biased region" description="Polar residues" evidence="1">
    <location>
        <begin position="701"/>
        <end position="713"/>
    </location>
</feature>
<feature type="compositionally biased region" description="Basic and acidic residues" evidence="1">
    <location>
        <begin position="454"/>
        <end position="464"/>
    </location>
</feature>
<organism evidence="2 3">
    <name type="scientific">Chara braunii</name>
    <name type="common">Braun's stonewort</name>
    <dbReference type="NCBI Taxonomy" id="69332"/>
    <lineage>
        <taxon>Eukaryota</taxon>
        <taxon>Viridiplantae</taxon>
        <taxon>Streptophyta</taxon>
        <taxon>Charophyceae</taxon>
        <taxon>Charales</taxon>
        <taxon>Characeae</taxon>
        <taxon>Chara</taxon>
    </lineage>
</organism>
<gene>
    <name evidence="2" type="ORF">CBR_g58811</name>
</gene>
<feature type="compositionally biased region" description="Basic residues" evidence="1">
    <location>
        <begin position="13"/>
        <end position="28"/>
    </location>
</feature>
<evidence type="ECO:0000256" key="1">
    <source>
        <dbReference type="SAM" id="MobiDB-lite"/>
    </source>
</evidence>
<feature type="compositionally biased region" description="Polar residues" evidence="1">
    <location>
        <begin position="577"/>
        <end position="598"/>
    </location>
</feature>
<proteinExistence type="predicted"/>
<feature type="region of interest" description="Disordered" evidence="1">
    <location>
        <begin position="693"/>
        <end position="720"/>
    </location>
</feature>
<dbReference type="AlphaFoldDB" id="A0A388K8E7"/>